<sequence length="54" mass="5881">MAKSPVKRPKSIVKESWVAFGYGIGGVVITLGIMIWVPLSRISARIPSISLITR</sequence>
<reference evidence="2" key="1">
    <citation type="journal article" date="2023" name="Mol. Phylogenet. Evol.">
        <title>Genome-scale phylogeny and comparative genomics of the fungal order Sordariales.</title>
        <authorList>
            <person name="Hensen N."/>
            <person name="Bonometti L."/>
            <person name="Westerberg I."/>
            <person name="Brannstrom I.O."/>
            <person name="Guillou S."/>
            <person name="Cros-Aarteil S."/>
            <person name="Calhoun S."/>
            <person name="Haridas S."/>
            <person name="Kuo A."/>
            <person name="Mondo S."/>
            <person name="Pangilinan J."/>
            <person name="Riley R."/>
            <person name="LaButti K."/>
            <person name="Andreopoulos B."/>
            <person name="Lipzen A."/>
            <person name="Chen C."/>
            <person name="Yan M."/>
            <person name="Daum C."/>
            <person name="Ng V."/>
            <person name="Clum A."/>
            <person name="Steindorff A."/>
            <person name="Ohm R.A."/>
            <person name="Martin F."/>
            <person name="Silar P."/>
            <person name="Natvig D.O."/>
            <person name="Lalanne C."/>
            <person name="Gautier V."/>
            <person name="Ament-Velasquez S.L."/>
            <person name="Kruys A."/>
            <person name="Hutchinson M.I."/>
            <person name="Powell A.J."/>
            <person name="Barry K."/>
            <person name="Miller A.N."/>
            <person name="Grigoriev I.V."/>
            <person name="Debuchy R."/>
            <person name="Gladieux P."/>
            <person name="Hiltunen Thoren M."/>
            <person name="Johannesson H."/>
        </authorList>
    </citation>
    <scope>NUCLEOTIDE SEQUENCE</scope>
    <source>
        <strain evidence="2">CBS 508.74</strain>
    </source>
</reference>
<dbReference type="GeneID" id="89938255"/>
<keyword evidence="1" id="KW-0812">Transmembrane</keyword>
<comment type="caution">
    <text evidence="2">The sequence shown here is derived from an EMBL/GenBank/DDBJ whole genome shotgun (WGS) entry which is preliminary data.</text>
</comment>
<keyword evidence="3" id="KW-1185">Reference proteome</keyword>
<evidence type="ECO:0000313" key="2">
    <source>
        <dbReference type="EMBL" id="KAK4117622.1"/>
    </source>
</evidence>
<reference evidence="2" key="2">
    <citation type="submission" date="2023-05" db="EMBL/GenBank/DDBJ databases">
        <authorList>
            <consortium name="Lawrence Berkeley National Laboratory"/>
            <person name="Steindorff A."/>
            <person name="Hensen N."/>
            <person name="Bonometti L."/>
            <person name="Westerberg I."/>
            <person name="Brannstrom I.O."/>
            <person name="Guillou S."/>
            <person name="Cros-Aarteil S."/>
            <person name="Calhoun S."/>
            <person name="Haridas S."/>
            <person name="Kuo A."/>
            <person name="Mondo S."/>
            <person name="Pangilinan J."/>
            <person name="Riley R."/>
            <person name="Labutti K."/>
            <person name="Andreopoulos B."/>
            <person name="Lipzen A."/>
            <person name="Chen C."/>
            <person name="Yanf M."/>
            <person name="Daum C."/>
            <person name="Ng V."/>
            <person name="Clum A."/>
            <person name="Ohm R."/>
            <person name="Martin F."/>
            <person name="Silar P."/>
            <person name="Natvig D."/>
            <person name="Lalanne C."/>
            <person name="Gautier V."/>
            <person name="Ament-Velasquez S.L."/>
            <person name="Kruys A."/>
            <person name="Hutchinson M.I."/>
            <person name="Powell A.J."/>
            <person name="Barry K."/>
            <person name="Miller A.N."/>
            <person name="Grigoriev I.V."/>
            <person name="Debuchy R."/>
            <person name="Gladieux P."/>
            <person name="Thoren M.H."/>
            <person name="Johannesson H."/>
        </authorList>
    </citation>
    <scope>NUCLEOTIDE SEQUENCE</scope>
    <source>
        <strain evidence="2">CBS 508.74</strain>
    </source>
</reference>
<evidence type="ECO:0000256" key="1">
    <source>
        <dbReference type="SAM" id="Phobius"/>
    </source>
</evidence>
<keyword evidence="1" id="KW-0472">Membrane</keyword>
<dbReference type="AlphaFoldDB" id="A0AAN6YXQ5"/>
<organism evidence="2 3">
    <name type="scientific">Canariomyces notabilis</name>
    <dbReference type="NCBI Taxonomy" id="2074819"/>
    <lineage>
        <taxon>Eukaryota</taxon>
        <taxon>Fungi</taxon>
        <taxon>Dikarya</taxon>
        <taxon>Ascomycota</taxon>
        <taxon>Pezizomycotina</taxon>
        <taxon>Sordariomycetes</taxon>
        <taxon>Sordariomycetidae</taxon>
        <taxon>Sordariales</taxon>
        <taxon>Chaetomiaceae</taxon>
        <taxon>Canariomyces</taxon>
    </lineage>
</organism>
<dbReference type="RefSeq" id="XP_064675192.1">
    <property type="nucleotide sequence ID" value="XM_064814130.1"/>
</dbReference>
<dbReference type="Proteomes" id="UP001302812">
    <property type="component" value="Unassembled WGS sequence"/>
</dbReference>
<evidence type="ECO:0000313" key="3">
    <source>
        <dbReference type="Proteomes" id="UP001302812"/>
    </source>
</evidence>
<dbReference type="EMBL" id="MU853332">
    <property type="protein sequence ID" value="KAK4117622.1"/>
    <property type="molecule type" value="Genomic_DNA"/>
</dbReference>
<accession>A0AAN6YXQ5</accession>
<keyword evidence="1" id="KW-1133">Transmembrane helix</keyword>
<name>A0AAN6YXQ5_9PEZI</name>
<gene>
    <name evidence="2" type="ORF">N656DRAFT_773782</name>
</gene>
<protein>
    <submittedName>
        <fullName evidence="2">Uncharacterized protein</fullName>
    </submittedName>
</protein>
<proteinExistence type="predicted"/>
<feature type="transmembrane region" description="Helical" evidence="1">
    <location>
        <begin position="20"/>
        <end position="39"/>
    </location>
</feature>